<organism evidence="1 2">
    <name type="scientific">Aureimonas populi</name>
    <dbReference type="NCBI Taxonomy" id="1701758"/>
    <lineage>
        <taxon>Bacteria</taxon>
        <taxon>Pseudomonadati</taxon>
        <taxon>Pseudomonadota</taxon>
        <taxon>Alphaproteobacteria</taxon>
        <taxon>Hyphomicrobiales</taxon>
        <taxon>Aurantimonadaceae</taxon>
        <taxon>Aureimonas</taxon>
    </lineage>
</organism>
<dbReference type="InterPro" id="IPR036465">
    <property type="entry name" value="vWFA_dom_sf"/>
</dbReference>
<sequence>MPRHLPDLSQDRAVASSRPSEIDRFLKKAEEATAVNGRLIFALDATLSRQPTWDRACRLQAEMFGAVSEGLSVQLVYFRGFDECRASKWVARPQALRDLMLRIDCRGGQTQIERILKHVRGEAGKTRVGALVFIGDAVEENPDSLCRMAGELGVLGVPCFMVQEGTDRGCEAAFREIARLSRGAYLRLDEGSADALRNLLRAVASFAAGGLPALERDATREGQLLLAQMRGQPPR</sequence>
<dbReference type="SUPFAM" id="SSF53300">
    <property type="entry name" value="vWA-like"/>
    <property type="match status" value="1"/>
</dbReference>
<evidence type="ECO:0000313" key="2">
    <source>
        <dbReference type="Proteomes" id="UP001597371"/>
    </source>
</evidence>
<dbReference type="RefSeq" id="WP_209736246.1">
    <property type="nucleotide sequence ID" value="NZ_CP072611.1"/>
</dbReference>
<name>A0ABW5CR04_9HYPH</name>
<accession>A0ABW5CR04</accession>
<comment type="caution">
    <text evidence="1">The sequence shown here is derived from an EMBL/GenBank/DDBJ whole genome shotgun (WGS) entry which is preliminary data.</text>
</comment>
<reference evidence="2" key="1">
    <citation type="journal article" date="2019" name="Int. J. Syst. Evol. Microbiol.">
        <title>The Global Catalogue of Microorganisms (GCM) 10K type strain sequencing project: providing services to taxonomists for standard genome sequencing and annotation.</title>
        <authorList>
            <consortium name="The Broad Institute Genomics Platform"/>
            <consortium name="The Broad Institute Genome Sequencing Center for Infectious Disease"/>
            <person name="Wu L."/>
            <person name="Ma J."/>
        </authorList>
    </citation>
    <scope>NUCLEOTIDE SEQUENCE [LARGE SCALE GENOMIC DNA]</scope>
    <source>
        <strain evidence="2">ZS-35-S2</strain>
    </source>
</reference>
<dbReference type="EMBL" id="JBHUIJ010000023">
    <property type="protein sequence ID" value="MFD2239026.1"/>
    <property type="molecule type" value="Genomic_DNA"/>
</dbReference>
<protein>
    <submittedName>
        <fullName evidence="1">VWA domain-containing protein</fullName>
    </submittedName>
</protein>
<evidence type="ECO:0000313" key="1">
    <source>
        <dbReference type="EMBL" id="MFD2239026.1"/>
    </source>
</evidence>
<proteinExistence type="predicted"/>
<gene>
    <name evidence="1" type="ORF">ACFSKQ_16355</name>
</gene>
<dbReference type="Proteomes" id="UP001597371">
    <property type="component" value="Unassembled WGS sequence"/>
</dbReference>
<keyword evidence="2" id="KW-1185">Reference proteome</keyword>